<evidence type="ECO:0000259" key="3">
    <source>
        <dbReference type="Pfam" id="PF00561"/>
    </source>
</evidence>
<protein>
    <submittedName>
        <fullName evidence="4">Alpha/beta fold hydrolase</fullName>
    </submittedName>
</protein>
<dbReference type="SUPFAM" id="SSF53474">
    <property type="entry name" value="alpha/beta-Hydrolases"/>
    <property type="match status" value="1"/>
</dbReference>
<dbReference type="PRINTS" id="PR00793">
    <property type="entry name" value="PROAMNOPTASE"/>
</dbReference>
<dbReference type="Gene3D" id="3.40.50.1820">
    <property type="entry name" value="alpha/beta hydrolase"/>
    <property type="match status" value="1"/>
</dbReference>
<proteinExistence type="inferred from homology"/>
<keyword evidence="5" id="KW-1185">Reference proteome</keyword>
<sequence length="432" mass="47076">MTRYRQPGTVQTDHRFTVPLDHADPSGEQIELYAREVVAAGREDSDLPWLVYLEGGPGFGARRFVGQQAWLGRALREFRVLLLDQRGTGLSSPVNRQTLPLRGGPREQADHLAHFRADSIVRDCETVRPRLTGGAPWTVLGQSFGGFCATHYLSTAPEGLATVLITGGLPSLHAHADDVYRAAYPRIERKVAAHYARYPQDVQRARDIAAHLAAHPTVTPSGYTLTPEAFQSLGLGLGVGDGSHQLHHLLEGAFVPTPGGPALSDAFLENVQAALSFAGHPLYALLHESIYGQGQEPTAWAAERVRAEFPRFDAAAALAGDGPLPLTGETIHPWHFEVDPALRPLRETAELLAARTDWAPLYDPARLAANEVPVAAAVYHDDMYVDTAHSLETARAIRGLRTWVTDEFEHDGVRAGGPRVLDRLLALARDET</sequence>
<evidence type="ECO:0000313" key="5">
    <source>
        <dbReference type="Proteomes" id="UP001589718"/>
    </source>
</evidence>
<dbReference type="Pfam" id="PF00561">
    <property type="entry name" value="Abhydrolase_1"/>
    <property type="match status" value="1"/>
</dbReference>
<gene>
    <name evidence="4" type="ORF">ACFFTU_25145</name>
</gene>
<feature type="domain" description="AB hydrolase-1" evidence="3">
    <location>
        <begin position="48"/>
        <end position="212"/>
    </location>
</feature>
<evidence type="ECO:0000256" key="1">
    <source>
        <dbReference type="ARBA" id="ARBA00010088"/>
    </source>
</evidence>
<dbReference type="PANTHER" id="PTHR43248">
    <property type="entry name" value="2-SUCCINYL-6-HYDROXY-2,4-CYCLOHEXADIENE-1-CARBOXYLATE SYNTHASE"/>
    <property type="match status" value="1"/>
</dbReference>
<dbReference type="Proteomes" id="UP001589718">
    <property type="component" value="Unassembled WGS sequence"/>
</dbReference>
<name>A0ABV5PJ43_STRCM</name>
<accession>A0ABV5PJ43</accession>
<dbReference type="InterPro" id="IPR000073">
    <property type="entry name" value="AB_hydrolase_1"/>
</dbReference>
<comment type="similarity">
    <text evidence="1">Belongs to the peptidase S33 family.</text>
</comment>
<evidence type="ECO:0000313" key="4">
    <source>
        <dbReference type="EMBL" id="MFB9523233.1"/>
    </source>
</evidence>
<dbReference type="InterPro" id="IPR002410">
    <property type="entry name" value="Peptidase_S33"/>
</dbReference>
<dbReference type="RefSeq" id="WP_345225922.1">
    <property type="nucleotide sequence ID" value="NZ_BAAAXE010000013.1"/>
</dbReference>
<comment type="caution">
    <text evidence="4">The sequence shown here is derived from an EMBL/GenBank/DDBJ whole genome shotgun (WGS) entry which is preliminary data.</text>
</comment>
<dbReference type="InterPro" id="IPR029058">
    <property type="entry name" value="AB_hydrolase_fold"/>
</dbReference>
<reference evidence="4 5" key="1">
    <citation type="submission" date="2024-09" db="EMBL/GenBank/DDBJ databases">
        <authorList>
            <person name="Sun Q."/>
            <person name="Mori K."/>
        </authorList>
    </citation>
    <scope>NUCLEOTIDE SEQUENCE [LARGE SCALE GENOMIC DNA]</scope>
    <source>
        <strain evidence="4 5">JCM 4362</strain>
    </source>
</reference>
<dbReference type="PANTHER" id="PTHR43248:SF2">
    <property type="entry name" value="PROLYL AMINOPEPTIDASE"/>
    <property type="match status" value="1"/>
</dbReference>
<keyword evidence="2 4" id="KW-0378">Hydrolase</keyword>
<dbReference type="GO" id="GO:0016787">
    <property type="term" value="F:hydrolase activity"/>
    <property type="evidence" value="ECO:0007669"/>
    <property type="project" value="UniProtKB-KW"/>
</dbReference>
<dbReference type="InterPro" id="IPR051601">
    <property type="entry name" value="Serine_prot/Carboxylest_S33"/>
</dbReference>
<dbReference type="EMBL" id="JBHMCR010000017">
    <property type="protein sequence ID" value="MFB9523233.1"/>
    <property type="molecule type" value="Genomic_DNA"/>
</dbReference>
<evidence type="ECO:0000256" key="2">
    <source>
        <dbReference type="ARBA" id="ARBA00022801"/>
    </source>
</evidence>
<organism evidence="4 5">
    <name type="scientific">Streptomyces cremeus</name>
    <dbReference type="NCBI Taxonomy" id="66881"/>
    <lineage>
        <taxon>Bacteria</taxon>
        <taxon>Bacillati</taxon>
        <taxon>Actinomycetota</taxon>
        <taxon>Actinomycetes</taxon>
        <taxon>Kitasatosporales</taxon>
        <taxon>Streptomycetaceae</taxon>
        <taxon>Streptomyces</taxon>
    </lineage>
</organism>